<dbReference type="AlphaFoldDB" id="A0A9P8TCS4"/>
<evidence type="ECO:0000313" key="2">
    <source>
        <dbReference type="Proteomes" id="UP000788993"/>
    </source>
</evidence>
<reference evidence="1" key="2">
    <citation type="submission" date="2021-01" db="EMBL/GenBank/DDBJ databases">
        <authorList>
            <person name="Schikora-Tamarit M.A."/>
        </authorList>
    </citation>
    <scope>NUCLEOTIDE SEQUENCE</scope>
    <source>
        <strain evidence="1">NCAIM Y.01608</strain>
    </source>
</reference>
<proteinExistence type="predicted"/>
<sequence>MLHITSIWIPDSHRRVGSCGYQSIFRQSDKTNQILVAFQDCHRLTRIQVPYPYRVVSGSRNASILLHVQDTALNWFVRKIFVFSRYRQSPDVKSRVSGTGNYQRYLREHYGTTFVVDAYLFRLQNLQASDSRGMATKNMGAFSLFHIPDANCSVCSSGGQYVSQVFHCPNTSCMARKDRSEFSGIDIINGDAMISVTRDDFVVVKLQTGDHVWALPRQRDTARLEFGIFPSFGNCQSSSVYPFRSTRFPDCIGDALGDGSGSCCNSSVQLDDVLTTKLDGVAIFAESELLDDDADGDVTVGAPAGKLSTMRFLLGGLDPVLSTTAFVSIAMSVISESEPPDVKPPVLSRFLEARLSVSGSCPISTRVSQALADTSSENGNTESRLMLESGYLIELTEVCLFELVLLGDVIVYFGGRLRCCCVCLHQPLSVKAFDCKME</sequence>
<organism evidence="1 2">
    <name type="scientific">Ogataea polymorpha</name>
    <dbReference type="NCBI Taxonomy" id="460523"/>
    <lineage>
        <taxon>Eukaryota</taxon>
        <taxon>Fungi</taxon>
        <taxon>Dikarya</taxon>
        <taxon>Ascomycota</taxon>
        <taxon>Saccharomycotina</taxon>
        <taxon>Pichiomycetes</taxon>
        <taxon>Pichiales</taxon>
        <taxon>Pichiaceae</taxon>
        <taxon>Ogataea</taxon>
    </lineage>
</organism>
<comment type="caution">
    <text evidence="1">The sequence shown here is derived from an EMBL/GenBank/DDBJ whole genome shotgun (WGS) entry which is preliminary data.</text>
</comment>
<accession>A0A9P8TCS4</accession>
<evidence type="ECO:0000313" key="1">
    <source>
        <dbReference type="EMBL" id="KAH3673984.1"/>
    </source>
</evidence>
<dbReference type="EMBL" id="JAEUBD010000526">
    <property type="protein sequence ID" value="KAH3673984.1"/>
    <property type="molecule type" value="Genomic_DNA"/>
</dbReference>
<dbReference type="Proteomes" id="UP000788993">
    <property type="component" value="Unassembled WGS sequence"/>
</dbReference>
<protein>
    <submittedName>
        <fullName evidence="1">Uncharacterized protein</fullName>
    </submittedName>
</protein>
<reference evidence="1" key="1">
    <citation type="journal article" date="2021" name="Open Biol.">
        <title>Shared evolutionary footprints suggest mitochondrial oxidative damage underlies multiple complex I losses in fungi.</title>
        <authorList>
            <person name="Schikora-Tamarit M.A."/>
            <person name="Marcet-Houben M."/>
            <person name="Nosek J."/>
            <person name="Gabaldon T."/>
        </authorList>
    </citation>
    <scope>NUCLEOTIDE SEQUENCE</scope>
    <source>
        <strain evidence="1">NCAIM Y.01608</strain>
    </source>
</reference>
<name>A0A9P8TCS4_9ASCO</name>
<gene>
    <name evidence="1" type="ORF">OGATHE_001964</name>
</gene>
<keyword evidence="2" id="KW-1185">Reference proteome</keyword>